<organism evidence="1 2">
    <name type="scientific">Saponaria officinalis</name>
    <name type="common">Common soapwort</name>
    <name type="synonym">Lychnis saponaria</name>
    <dbReference type="NCBI Taxonomy" id="3572"/>
    <lineage>
        <taxon>Eukaryota</taxon>
        <taxon>Viridiplantae</taxon>
        <taxon>Streptophyta</taxon>
        <taxon>Embryophyta</taxon>
        <taxon>Tracheophyta</taxon>
        <taxon>Spermatophyta</taxon>
        <taxon>Magnoliopsida</taxon>
        <taxon>eudicotyledons</taxon>
        <taxon>Gunneridae</taxon>
        <taxon>Pentapetalae</taxon>
        <taxon>Caryophyllales</taxon>
        <taxon>Caryophyllaceae</taxon>
        <taxon>Caryophylleae</taxon>
        <taxon>Saponaria</taxon>
    </lineage>
</organism>
<comment type="caution">
    <text evidence="1">The sequence shown here is derived from an EMBL/GenBank/DDBJ whole genome shotgun (WGS) entry which is preliminary data.</text>
</comment>
<protein>
    <recommendedName>
        <fullName evidence="3">Integrase zinc-binding domain-containing protein</fullName>
    </recommendedName>
</protein>
<evidence type="ECO:0000313" key="1">
    <source>
        <dbReference type="EMBL" id="KAK9733376.1"/>
    </source>
</evidence>
<sequence length="169" mass="18799">MMEKVGLGGLVSISAETHQAYTLEFLTTLSKTENPVGVPKIHFRLARQRLSMTYDELRVALGITVLPDGKFVILDTAEFNGFWCAITGLSRKTHNDKIHLIPHPALRLLHRFFTMTFLGHGGPNNVTQMGLSCLWAMTPEGRDIPDWADMFVSSCIRQRDATGSIPMGV</sequence>
<reference evidence="1" key="1">
    <citation type="submission" date="2024-03" db="EMBL/GenBank/DDBJ databases">
        <title>WGS assembly of Saponaria officinalis var. Norfolk2.</title>
        <authorList>
            <person name="Jenkins J."/>
            <person name="Shu S."/>
            <person name="Grimwood J."/>
            <person name="Barry K."/>
            <person name="Goodstein D."/>
            <person name="Schmutz J."/>
            <person name="Leebens-Mack J."/>
            <person name="Osbourn A."/>
        </authorList>
    </citation>
    <scope>NUCLEOTIDE SEQUENCE [LARGE SCALE GENOMIC DNA]</scope>
    <source>
        <strain evidence="1">JIC</strain>
    </source>
</reference>
<name>A0AAW1LJB0_SAPOF</name>
<dbReference type="AlphaFoldDB" id="A0AAW1LJB0"/>
<evidence type="ECO:0000313" key="2">
    <source>
        <dbReference type="Proteomes" id="UP001443914"/>
    </source>
</evidence>
<evidence type="ECO:0008006" key="3">
    <source>
        <dbReference type="Google" id="ProtNLM"/>
    </source>
</evidence>
<gene>
    <name evidence="1" type="ORF">RND81_04G063800</name>
</gene>
<dbReference type="EMBL" id="JBDFQZ010000004">
    <property type="protein sequence ID" value="KAK9733376.1"/>
    <property type="molecule type" value="Genomic_DNA"/>
</dbReference>
<accession>A0AAW1LJB0</accession>
<dbReference type="Proteomes" id="UP001443914">
    <property type="component" value="Unassembled WGS sequence"/>
</dbReference>
<proteinExistence type="predicted"/>
<keyword evidence="2" id="KW-1185">Reference proteome</keyword>